<dbReference type="PANTHER" id="PTHR48051:SF42">
    <property type="entry name" value="LEUCINE-RICH REPEAT-CONTAINING PROTEIN 18-LIKE"/>
    <property type="match status" value="1"/>
</dbReference>
<evidence type="ECO:0000256" key="6">
    <source>
        <dbReference type="ARBA" id="ARBA00022786"/>
    </source>
</evidence>
<evidence type="ECO:0000313" key="12">
    <source>
        <dbReference type="Proteomes" id="UP001279410"/>
    </source>
</evidence>
<dbReference type="Proteomes" id="UP001279410">
    <property type="component" value="Unassembled WGS sequence"/>
</dbReference>
<dbReference type="Pfam" id="PF00560">
    <property type="entry name" value="LRR_1"/>
    <property type="match status" value="1"/>
</dbReference>
<proteinExistence type="predicted"/>
<dbReference type="Pfam" id="PF13855">
    <property type="entry name" value="LRR_8"/>
    <property type="match status" value="1"/>
</dbReference>
<evidence type="ECO:0000313" key="11">
    <source>
        <dbReference type="EMBL" id="GLD65880.1"/>
    </source>
</evidence>
<dbReference type="SUPFAM" id="SSF54001">
    <property type="entry name" value="Cysteine proteinases"/>
    <property type="match status" value="1"/>
</dbReference>
<dbReference type="SMART" id="SM00369">
    <property type="entry name" value="LRR_TYP"/>
    <property type="match status" value="7"/>
</dbReference>
<keyword evidence="5" id="KW-0677">Repeat</keyword>
<gene>
    <name evidence="11" type="ORF">AKAME5_001731700</name>
</gene>
<keyword evidence="4" id="KW-0645">Protease</keyword>
<evidence type="ECO:0000256" key="5">
    <source>
        <dbReference type="ARBA" id="ARBA00022737"/>
    </source>
</evidence>
<dbReference type="PANTHER" id="PTHR48051">
    <property type="match status" value="1"/>
</dbReference>
<comment type="catalytic activity">
    <reaction evidence="1">
        <text>Thiol-dependent hydrolysis of ester, thioester, amide, peptide and isopeptide bonds formed by the C-terminal Gly of ubiquitin (a 76-residue protein attached to proteins as an intracellular targeting signal).</text>
        <dbReference type="EC" id="3.4.19.12"/>
    </reaction>
</comment>
<dbReference type="GO" id="GO:0006508">
    <property type="term" value="P:proteolysis"/>
    <property type="evidence" value="ECO:0007669"/>
    <property type="project" value="UniProtKB-KW"/>
</dbReference>
<evidence type="ECO:0000256" key="7">
    <source>
        <dbReference type="ARBA" id="ARBA00022801"/>
    </source>
</evidence>
<dbReference type="GO" id="GO:0004843">
    <property type="term" value="F:cysteine-type deubiquitinase activity"/>
    <property type="evidence" value="ECO:0007669"/>
    <property type="project" value="UniProtKB-EC"/>
</dbReference>
<keyword evidence="3" id="KW-0433">Leucine-rich repeat</keyword>
<keyword evidence="12" id="KW-1185">Reference proteome</keyword>
<dbReference type="Gene3D" id="3.90.70.80">
    <property type="match status" value="1"/>
</dbReference>
<keyword evidence="6" id="KW-0833">Ubl conjugation pathway</keyword>
<evidence type="ECO:0000256" key="3">
    <source>
        <dbReference type="ARBA" id="ARBA00022614"/>
    </source>
</evidence>
<keyword evidence="7" id="KW-0378">Hydrolase</keyword>
<dbReference type="GO" id="GO:0005737">
    <property type="term" value="C:cytoplasm"/>
    <property type="evidence" value="ECO:0007669"/>
    <property type="project" value="TreeGrafter"/>
</dbReference>
<feature type="compositionally biased region" description="Basic and acidic residues" evidence="9">
    <location>
        <begin position="111"/>
        <end position="121"/>
    </location>
</feature>
<evidence type="ECO:0000256" key="1">
    <source>
        <dbReference type="ARBA" id="ARBA00000707"/>
    </source>
</evidence>
<reference evidence="11" key="1">
    <citation type="submission" date="2022-08" db="EMBL/GenBank/DDBJ databases">
        <title>Genome sequencing of akame (Lates japonicus).</title>
        <authorList>
            <person name="Hashiguchi Y."/>
            <person name="Takahashi H."/>
        </authorList>
    </citation>
    <scope>NUCLEOTIDE SEQUENCE</scope>
    <source>
        <strain evidence="11">Kochi</strain>
    </source>
</reference>
<dbReference type="FunFam" id="3.90.70.80:FF:000003">
    <property type="entry name" value="OTU domain-containing protein 6B"/>
    <property type="match status" value="1"/>
</dbReference>
<dbReference type="InterPro" id="IPR001611">
    <property type="entry name" value="Leu-rich_rpt"/>
</dbReference>
<feature type="compositionally biased region" description="Basic and acidic residues" evidence="9">
    <location>
        <begin position="86"/>
        <end position="98"/>
    </location>
</feature>
<dbReference type="InterPro" id="IPR032675">
    <property type="entry name" value="LRR_dom_sf"/>
</dbReference>
<dbReference type="Gene3D" id="3.80.10.10">
    <property type="entry name" value="Ribonuclease Inhibitor"/>
    <property type="match status" value="2"/>
</dbReference>
<dbReference type="InterPro" id="IPR003323">
    <property type="entry name" value="OTU_dom"/>
</dbReference>
<feature type="region of interest" description="Disordered" evidence="9">
    <location>
        <begin position="1"/>
        <end position="121"/>
    </location>
</feature>
<evidence type="ECO:0000259" key="10">
    <source>
        <dbReference type="PROSITE" id="PS50802"/>
    </source>
</evidence>
<feature type="domain" description="OTU" evidence="10">
    <location>
        <begin position="150"/>
        <end position="290"/>
    </location>
</feature>
<dbReference type="InterPro" id="IPR049772">
    <property type="entry name" value="OTU_OTUD6"/>
</dbReference>
<evidence type="ECO:0000256" key="4">
    <source>
        <dbReference type="ARBA" id="ARBA00022670"/>
    </source>
</evidence>
<evidence type="ECO:0000256" key="2">
    <source>
        <dbReference type="ARBA" id="ARBA00012759"/>
    </source>
</evidence>
<dbReference type="PROSITE" id="PS51450">
    <property type="entry name" value="LRR"/>
    <property type="match status" value="1"/>
</dbReference>
<dbReference type="EMBL" id="BRZM01000084">
    <property type="protein sequence ID" value="GLD65880.1"/>
    <property type="molecule type" value="Genomic_DNA"/>
</dbReference>
<keyword evidence="8" id="KW-0788">Thiol protease</keyword>
<protein>
    <recommendedName>
        <fullName evidence="2">ubiquitinyl hydrolase 1</fullName>
        <ecNumber evidence="2">3.4.19.12</ecNumber>
    </recommendedName>
</protein>
<dbReference type="Pfam" id="PF02338">
    <property type="entry name" value="OTU"/>
    <property type="match status" value="1"/>
</dbReference>
<dbReference type="InterPro" id="IPR003591">
    <property type="entry name" value="Leu-rich_rpt_typical-subtyp"/>
</dbReference>
<evidence type="ECO:0000256" key="8">
    <source>
        <dbReference type="ARBA" id="ARBA00022807"/>
    </source>
</evidence>
<accession>A0AAD3RFC9</accession>
<comment type="caution">
    <text evidence="11">The sequence shown here is derived from an EMBL/GenBank/DDBJ whole genome shotgun (WGS) entry which is preliminary data.</text>
</comment>
<feature type="compositionally biased region" description="Basic and acidic residues" evidence="9">
    <location>
        <begin position="45"/>
        <end position="78"/>
    </location>
</feature>
<dbReference type="PROSITE" id="PS50802">
    <property type="entry name" value="OTU"/>
    <property type="match status" value="1"/>
</dbReference>
<dbReference type="CDD" id="cd22761">
    <property type="entry name" value="OTU_OTUD6"/>
    <property type="match status" value="1"/>
</dbReference>
<name>A0AAD3RFC9_LATJO</name>
<dbReference type="SUPFAM" id="SSF52058">
    <property type="entry name" value="L domain-like"/>
    <property type="match status" value="1"/>
</dbReference>
<evidence type="ECO:0000256" key="9">
    <source>
        <dbReference type="SAM" id="MobiDB-lite"/>
    </source>
</evidence>
<sequence>MEEGIVETPEERLAKQHRKEKKDLQAKIQSMKNAVPKNDKKRRKQLTEEIAKLEADLSQKHEEELRQLESTNDTKAEEVINGVETMKMEGGEQEEVKQPRVTKAQRRRDKKAAQEKERESRIAEAEVQNLQGVRHQEGLKLAQKLTQQQLQIKEISSDGHCMYRAIEDQLAQRSKPGLTMSVKELRSRTAEHMRSHADDFLPFLTNPNTGDMYSTDEFEKYCNEVEHTAAWGGQLELQALTQVLHLPIEVIQADSPAIKIGEEYNSEPITLVYMRHAYGLGEHYNSRVLKPLIPRLTNLSVLLLNNNSITALPAELLSLQHLAELNLGNNALKEVPTVLGHLESLRKLYLFSNQITVVPPDVIVGLQNLVVLNLNHNQIQRLPPEIKSLSKLQHLSVMDNKLEEVPAELGHLTKLSEINLTSNKLSWLPQQLYQCKDLTKVHVARNKLTSLPEGIRALTKLQVVDVAGNKLCMFPVEFHLLSLKELYCEGNRFVHCEPMPSEQDAEVLSLKELVARFVLQEDRNKFSLVHRMLPYYPCLTALLASGSCCALCLGPFLTTWLECVHFISLRKDMKMKSSLTIPVRALLCSYKCFNTDGHPYYGVATR</sequence>
<organism evidence="11 12">
    <name type="scientific">Lates japonicus</name>
    <name type="common">Japanese lates</name>
    <dbReference type="NCBI Taxonomy" id="270547"/>
    <lineage>
        <taxon>Eukaryota</taxon>
        <taxon>Metazoa</taxon>
        <taxon>Chordata</taxon>
        <taxon>Craniata</taxon>
        <taxon>Vertebrata</taxon>
        <taxon>Euteleostomi</taxon>
        <taxon>Actinopterygii</taxon>
        <taxon>Neopterygii</taxon>
        <taxon>Teleostei</taxon>
        <taxon>Neoteleostei</taxon>
        <taxon>Acanthomorphata</taxon>
        <taxon>Carangaria</taxon>
        <taxon>Carangaria incertae sedis</taxon>
        <taxon>Centropomidae</taxon>
        <taxon>Lates</taxon>
    </lineage>
</organism>
<dbReference type="EC" id="3.4.19.12" evidence="2"/>
<dbReference type="InterPro" id="IPR038765">
    <property type="entry name" value="Papain-like_cys_pep_sf"/>
</dbReference>
<dbReference type="InterPro" id="IPR050216">
    <property type="entry name" value="LRR_domain-containing"/>
</dbReference>
<dbReference type="AlphaFoldDB" id="A0AAD3RFC9"/>